<feature type="disulfide bond" evidence="6">
    <location>
        <begin position="303"/>
        <end position="312"/>
    </location>
</feature>
<reference evidence="10" key="1">
    <citation type="journal article" date="2004" name="Nature">
        <title>Genome duplication in the teleost fish Tetraodon nigroviridis reveals the early vertebrate proto-karyotype.</title>
        <authorList>
            <person name="Jaillon O."/>
            <person name="Aury J.-M."/>
            <person name="Brunet F."/>
            <person name="Petit J.-L."/>
            <person name="Stange-Thomann N."/>
            <person name="Mauceli E."/>
            <person name="Bouneau L."/>
            <person name="Fischer C."/>
            <person name="Ozouf-Costaz C."/>
            <person name="Bernot A."/>
            <person name="Nicaud S."/>
            <person name="Jaffe D."/>
            <person name="Fisher S."/>
            <person name="Lutfalla G."/>
            <person name="Dossat C."/>
            <person name="Segurens B."/>
            <person name="Dasilva C."/>
            <person name="Salanoubat M."/>
            <person name="Levy M."/>
            <person name="Boudet N."/>
            <person name="Castellano S."/>
            <person name="Anthouard V."/>
            <person name="Jubin C."/>
            <person name="Castelli V."/>
            <person name="Katinka M."/>
            <person name="Vacherie B."/>
            <person name="Biemont C."/>
            <person name="Skalli Z."/>
            <person name="Cattolico L."/>
            <person name="Poulain J."/>
            <person name="De Berardinis V."/>
            <person name="Cruaud C."/>
            <person name="Duprat S."/>
            <person name="Brottier P."/>
            <person name="Coutanceau J.-P."/>
            <person name="Gouzy J."/>
            <person name="Parra G."/>
            <person name="Lardier G."/>
            <person name="Chapple C."/>
            <person name="McKernan K.J."/>
            <person name="McEwan P."/>
            <person name="Bosak S."/>
            <person name="Kellis M."/>
            <person name="Volff J.-N."/>
            <person name="Guigo R."/>
            <person name="Zody M.C."/>
            <person name="Mesirov J."/>
            <person name="Lindblad-Toh K."/>
            <person name="Birren B."/>
            <person name="Nusbaum C."/>
            <person name="Kahn D."/>
            <person name="Robinson-Rechavi M."/>
            <person name="Laudet V."/>
            <person name="Schachter V."/>
            <person name="Quetier F."/>
            <person name="Saurin W."/>
            <person name="Scarpelli C."/>
            <person name="Wincker P."/>
            <person name="Lander E.S."/>
            <person name="Weissenbach J."/>
            <person name="Roest Crollius H."/>
        </authorList>
    </citation>
    <scope>NUCLEOTIDE SEQUENCE [LARGE SCALE GENOMIC DNA]</scope>
</reference>
<dbReference type="InterPro" id="IPR009030">
    <property type="entry name" value="Growth_fac_rcpt_cys_sf"/>
</dbReference>
<feature type="transmembrane region" description="Helical" evidence="8">
    <location>
        <begin position="609"/>
        <end position="632"/>
    </location>
</feature>
<dbReference type="InterPro" id="IPR000742">
    <property type="entry name" value="EGF"/>
</dbReference>
<dbReference type="Pfam" id="PF23575">
    <property type="entry name" value="JAG1"/>
    <property type="match status" value="1"/>
</dbReference>
<keyword evidence="8" id="KW-1133">Transmembrane helix</keyword>
<evidence type="ECO:0000256" key="7">
    <source>
        <dbReference type="SAM" id="MobiDB-lite"/>
    </source>
</evidence>
<feature type="domain" description="EGF-like" evidence="9">
    <location>
        <begin position="46"/>
        <end position="84"/>
    </location>
</feature>
<keyword evidence="5" id="KW-0325">Glycoprotein</keyword>
<feature type="disulfide bond" evidence="6">
    <location>
        <begin position="227"/>
        <end position="236"/>
    </location>
</feature>
<dbReference type="GO" id="GO:0060218">
    <property type="term" value="P:hematopoietic stem cell differentiation"/>
    <property type="evidence" value="ECO:0007669"/>
    <property type="project" value="UniProtKB-ARBA"/>
</dbReference>
<name>Q4T4W9_TETNG</name>
<keyword evidence="8" id="KW-0812">Transmembrane</keyword>
<comment type="caution">
    <text evidence="6">Lacks conserved residue(s) required for the propagation of feature annotation.</text>
</comment>
<evidence type="ECO:0000256" key="4">
    <source>
        <dbReference type="ARBA" id="ARBA00023157"/>
    </source>
</evidence>
<feature type="domain" description="EGF-like" evidence="9">
    <location>
        <begin position="239"/>
        <end position="275"/>
    </location>
</feature>
<dbReference type="GO" id="GO:0048731">
    <property type="term" value="P:system development"/>
    <property type="evidence" value="ECO:0007669"/>
    <property type="project" value="UniProtKB-ARBA"/>
</dbReference>
<dbReference type="GO" id="GO:0005509">
    <property type="term" value="F:calcium ion binding"/>
    <property type="evidence" value="ECO:0007669"/>
    <property type="project" value="InterPro"/>
</dbReference>
<evidence type="ECO:0000313" key="10">
    <source>
        <dbReference type="EMBL" id="CAF92063.1"/>
    </source>
</evidence>
<dbReference type="InterPro" id="IPR001881">
    <property type="entry name" value="EGF-like_Ca-bd_dom"/>
</dbReference>
<evidence type="ECO:0000256" key="1">
    <source>
        <dbReference type="ARBA" id="ARBA00022536"/>
    </source>
</evidence>
<accession>Q4T4W9</accession>
<keyword evidence="2" id="KW-0732">Signal</keyword>
<dbReference type="PROSITE" id="PS00010">
    <property type="entry name" value="ASX_HYDROXYL"/>
    <property type="match status" value="5"/>
</dbReference>
<dbReference type="AlphaFoldDB" id="Q4T4W9"/>
<dbReference type="SMART" id="SM00179">
    <property type="entry name" value="EGF_CA"/>
    <property type="match status" value="7"/>
</dbReference>
<dbReference type="PROSITE" id="PS00022">
    <property type="entry name" value="EGF_1"/>
    <property type="match status" value="8"/>
</dbReference>
<dbReference type="GO" id="GO:0045597">
    <property type="term" value="P:positive regulation of cell differentiation"/>
    <property type="evidence" value="ECO:0007669"/>
    <property type="project" value="UniProtKB-ARBA"/>
</dbReference>
<feature type="domain" description="EGF-like" evidence="9">
    <location>
        <begin position="86"/>
        <end position="122"/>
    </location>
</feature>
<dbReference type="FunFam" id="2.10.25.10:FF:000431">
    <property type="entry name" value="Delta-like protein"/>
    <property type="match status" value="1"/>
</dbReference>
<feature type="region of interest" description="Disordered" evidence="7">
    <location>
        <begin position="666"/>
        <end position="701"/>
    </location>
</feature>
<evidence type="ECO:0000256" key="2">
    <source>
        <dbReference type="ARBA" id="ARBA00022729"/>
    </source>
</evidence>
<dbReference type="InterPro" id="IPR000152">
    <property type="entry name" value="EGF-type_Asp/Asn_hydroxyl_site"/>
</dbReference>
<dbReference type="CDD" id="cd00054">
    <property type="entry name" value="EGF_CA"/>
    <property type="match status" value="7"/>
</dbReference>
<feature type="compositionally biased region" description="Basic and acidic residues" evidence="7">
    <location>
        <begin position="672"/>
        <end position="683"/>
    </location>
</feature>
<feature type="disulfide bond" evidence="6">
    <location>
        <begin position="150"/>
        <end position="159"/>
    </location>
</feature>
<feature type="disulfide bond" evidence="6">
    <location>
        <begin position="265"/>
        <end position="274"/>
    </location>
</feature>
<dbReference type="GO" id="GO:1901222">
    <property type="term" value="P:regulation of non-canonical NF-kappaB signal transduction"/>
    <property type="evidence" value="ECO:0007669"/>
    <property type="project" value="UniProtKB-ARBA"/>
</dbReference>
<dbReference type="Pfam" id="PF00008">
    <property type="entry name" value="EGF"/>
    <property type="match status" value="3"/>
</dbReference>
<gene>
    <name evidence="10" type="ORF">GSTENG00007109001</name>
</gene>
<dbReference type="InterPro" id="IPR051022">
    <property type="entry name" value="Notch_Cell-Fate_Det"/>
</dbReference>
<dbReference type="KEGG" id="tng:GSTEN00007109G001"/>
<evidence type="ECO:0000256" key="6">
    <source>
        <dbReference type="PROSITE-ProRule" id="PRU00076"/>
    </source>
</evidence>
<keyword evidence="8" id="KW-0472">Membrane</keyword>
<feature type="disulfide bond" evidence="6">
    <location>
        <begin position="74"/>
        <end position="83"/>
    </location>
</feature>
<dbReference type="InterPro" id="IPR056986">
    <property type="entry name" value="JAG1_1/2_dom"/>
</dbReference>
<keyword evidence="3" id="KW-0677">Repeat</keyword>
<feature type="disulfide bond" evidence="6">
    <location>
        <begin position="112"/>
        <end position="121"/>
    </location>
</feature>
<dbReference type="SMART" id="SM00181">
    <property type="entry name" value="EGF"/>
    <property type="match status" value="7"/>
</dbReference>
<feature type="non-terminal residue" evidence="10">
    <location>
        <position position="701"/>
    </location>
</feature>
<keyword evidence="4 6" id="KW-1015">Disulfide bond</keyword>
<evidence type="ECO:0000256" key="3">
    <source>
        <dbReference type="ARBA" id="ARBA00022737"/>
    </source>
</evidence>
<dbReference type="GO" id="GO:0016020">
    <property type="term" value="C:membrane"/>
    <property type="evidence" value="ECO:0007669"/>
    <property type="project" value="UniProtKB-ARBA"/>
</dbReference>
<reference evidence="10" key="2">
    <citation type="submission" date="2004-02" db="EMBL/GenBank/DDBJ databases">
        <authorList>
            <consortium name="Genoscope"/>
            <consortium name="Whitehead Institute Centre for Genome Research"/>
        </authorList>
    </citation>
    <scope>NUCLEOTIDE SEQUENCE</scope>
</reference>
<sequence>MEQDFYCACAEAYEGKTCGQLRGSCQSAPCQAIDSCTVAVATNDSAGVRHISSNVCGPRGRCISQAGGNFTCACDPGFSGIYCHENVNDCISGPCGNGGTCIDGVNSFQCVCPEGWEGRLCDLNVNECKHNPCKNGGRCVDLVNDFHCECADNWKGKTCHSRESQCDATTCSNGGTCYDHGDAFRCACPPGWEGNACNTAKSSTCASSPCSNGGTCVGGGDTFTCICKEGWEGPTCGQNINDCNPHPCYNGGLCVDGVNWFRCECAPGFAGPDCRININECQSSPCAYGATCVDEINGFRCICPLGRTGARCQECKYAGGNLWGAGFLSRRSNSPSLRPLISPSLCSRRCWEELPPRRAPVSPQQPLGGGVQQLPMPGWQSGLYQGERRTSGPLHRLVEGGEGKKVVVSSSISVISGAVRPSALPASPARPGSGTAAVPGGTEDWGVCSEAGATLPQAATECQPNGRHLDNSCGRITLVFNRDKVPPGTTVENICFELRYLPDTRRLATDHSLLLLCDLSHSNPDAVDVAIVSGRRTSASGWAQASAANVRSPLRPQSFHPEDLPDHSLVQEAASAIVGSLSKRHNSTVMLAVIEVKVETQVTPPSVDYLVPLLCVLFCLLFLFCIIVCVWWTRKRRKERERNVRPADDSVNNQWEPLRIVVGQQQQPYLKENNREAEQERKKLMGPSCRTHEGEEEEEEE</sequence>
<evidence type="ECO:0000256" key="8">
    <source>
        <dbReference type="SAM" id="Phobius"/>
    </source>
</evidence>
<dbReference type="EMBL" id="CAAE01009517">
    <property type="protein sequence ID" value="CAF92063.1"/>
    <property type="molecule type" value="Genomic_DNA"/>
</dbReference>
<dbReference type="InterPro" id="IPR018097">
    <property type="entry name" value="EGF_Ca-bd_CS"/>
</dbReference>
<comment type="caution">
    <text evidence="10">The sequence shown here is derived from an EMBL/GenBank/DDBJ whole genome shotgun (WGS) entry which is preliminary data.</text>
</comment>
<dbReference type="PROSITE" id="PS01187">
    <property type="entry name" value="EGF_CA"/>
    <property type="match status" value="2"/>
</dbReference>
<feature type="domain" description="EGF-like" evidence="9">
    <location>
        <begin position="277"/>
        <end position="313"/>
    </location>
</feature>
<dbReference type="PANTHER" id="PTHR24049:SF35">
    <property type="entry name" value="EGF-LIKE DOMAIN-CONTAINING PROTEIN"/>
    <property type="match status" value="1"/>
</dbReference>
<proteinExistence type="predicted"/>
<dbReference type="FunFam" id="2.10.25.10:FF:000117">
    <property type="entry name" value="Delta-like protein"/>
    <property type="match status" value="1"/>
</dbReference>
<feature type="domain" description="EGF-like" evidence="9">
    <location>
        <begin position="201"/>
        <end position="237"/>
    </location>
</feature>
<dbReference type="OrthoDB" id="283575at2759"/>
<feature type="domain" description="EGF-like" evidence="9">
    <location>
        <begin position="124"/>
        <end position="160"/>
    </location>
</feature>
<keyword evidence="1 6" id="KW-0245">EGF-like domain</keyword>
<dbReference type="Gene3D" id="2.10.25.10">
    <property type="entry name" value="Laminin"/>
    <property type="match status" value="7"/>
</dbReference>
<evidence type="ECO:0000256" key="5">
    <source>
        <dbReference type="ARBA" id="ARBA00023180"/>
    </source>
</evidence>
<dbReference type="SUPFAM" id="SSF57196">
    <property type="entry name" value="EGF/Laminin"/>
    <property type="match status" value="3"/>
</dbReference>
<evidence type="ECO:0000259" key="9">
    <source>
        <dbReference type="PROSITE" id="PS50026"/>
    </source>
</evidence>
<feature type="domain" description="EGF-like" evidence="9">
    <location>
        <begin position="162"/>
        <end position="198"/>
    </location>
</feature>
<dbReference type="Pfam" id="PF12661">
    <property type="entry name" value="hEGF"/>
    <property type="match status" value="4"/>
</dbReference>
<protein>
    <submittedName>
        <fullName evidence="10">(spotted green pufferfish) hypothetical protein</fullName>
    </submittedName>
</protein>
<dbReference type="FunFam" id="2.10.25.10:FF:000061">
    <property type="entry name" value="Delta-like protein"/>
    <property type="match status" value="3"/>
</dbReference>
<dbReference type="PROSITE" id="PS01186">
    <property type="entry name" value="EGF_2"/>
    <property type="match status" value="5"/>
</dbReference>
<dbReference type="FunFam" id="2.10.25.10:FF:000472">
    <property type="entry name" value="Uncharacterized protein, isoform A"/>
    <property type="match status" value="1"/>
</dbReference>
<dbReference type="InterPro" id="IPR013032">
    <property type="entry name" value="EGF-like_CS"/>
</dbReference>
<dbReference type="SUPFAM" id="SSF57184">
    <property type="entry name" value="Growth factor receptor domain"/>
    <property type="match status" value="1"/>
</dbReference>
<dbReference type="PROSITE" id="PS50026">
    <property type="entry name" value="EGF_3"/>
    <property type="match status" value="7"/>
</dbReference>
<organism evidence="10">
    <name type="scientific">Tetraodon nigroviridis</name>
    <name type="common">Spotted green pufferfish</name>
    <name type="synonym">Chelonodon nigroviridis</name>
    <dbReference type="NCBI Taxonomy" id="99883"/>
    <lineage>
        <taxon>Eukaryota</taxon>
        <taxon>Metazoa</taxon>
        <taxon>Chordata</taxon>
        <taxon>Craniata</taxon>
        <taxon>Vertebrata</taxon>
        <taxon>Euteleostomi</taxon>
        <taxon>Actinopterygii</taxon>
        <taxon>Neopterygii</taxon>
        <taxon>Teleostei</taxon>
        <taxon>Neoteleostei</taxon>
        <taxon>Acanthomorphata</taxon>
        <taxon>Eupercaria</taxon>
        <taxon>Tetraodontiformes</taxon>
        <taxon>Tetradontoidea</taxon>
        <taxon>Tetraodontidae</taxon>
        <taxon>Tetraodon</taxon>
    </lineage>
</organism>
<feature type="disulfide bond" evidence="6">
    <location>
        <begin position="188"/>
        <end position="197"/>
    </location>
</feature>
<dbReference type="PANTHER" id="PTHR24049">
    <property type="entry name" value="CRUMBS FAMILY MEMBER"/>
    <property type="match status" value="1"/>
</dbReference>